<dbReference type="Proteomes" id="UP001431572">
    <property type="component" value="Chromosome 1"/>
</dbReference>
<evidence type="ECO:0000256" key="5">
    <source>
        <dbReference type="ARBA" id="ARBA00023136"/>
    </source>
</evidence>
<sequence>MDLLLVGAGGFLGANARYILSSYAARRLGTAFPYGTFFINITGSFILALFSALASRSILAGVEYRWLVAVGFCGGYTTFSTYTFETLTMLRERNLRAALLFYLIGSFIAGLLSALVGFWLGNVF</sequence>
<keyword evidence="6 10" id="KW-0407">Ion channel</keyword>
<dbReference type="NCBIfam" id="TIGR00494">
    <property type="entry name" value="crcB"/>
    <property type="match status" value="1"/>
</dbReference>
<evidence type="ECO:0000256" key="4">
    <source>
        <dbReference type="ARBA" id="ARBA00022989"/>
    </source>
</evidence>
<dbReference type="GO" id="GO:0062054">
    <property type="term" value="F:fluoride channel activity"/>
    <property type="evidence" value="ECO:0007669"/>
    <property type="project" value="UniProtKB-UniRule"/>
</dbReference>
<dbReference type="EMBL" id="JACATZ010000001">
    <property type="protein sequence ID" value="NWJ46557.1"/>
    <property type="molecule type" value="Genomic_DNA"/>
</dbReference>
<dbReference type="GO" id="GO:0046872">
    <property type="term" value="F:metal ion binding"/>
    <property type="evidence" value="ECO:0007669"/>
    <property type="project" value="UniProtKB-KW"/>
</dbReference>
<dbReference type="RefSeq" id="WP_341467813.1">
    <property type="nucleotide sequence ID" value="NZ_CP128399.1"/>
</dbReference>
<keyword evidence="2 10" id="KW-1003">Cell membrane</keyword>
<dbReference type="GO" id="GO:0140114">
    <property type="term" value="P:cellular detoxification of fluoride"/>
    <property type="evidence" value="ECO:0007669"/>
    <property type="project" value="UniProtKB-UniRule"/>
</dbReference>
<evidence type="ECO:0000313" key="13">
    <source>
        <dbReference type="Proteomes" id="UP000521676"/>
    </source>
</evidence>
<evidence type="ECO:0000256" key="6">
    <source>
        <dbReference type="ARBA" id="ARBA00023303"/>
    </source>
</evidence>
<comment type="subcellular location">
    <subcellularLocation>
        <location evidence="1 10">Cell membrane</location>
        <topology evidence="1 10">Multi-pass membrane protein</topology>
    </subcellularLocation>
</comment>
<dbReference type="Pfam" id="PF02537">
    <property type="entry name" value="CRCB"/>
    <property type="match status" value="1"/>
</dbReference>
<keyword evidence="10" id="KW-0406">Ion transport</keyword>
<dbReference type="InterPro" id="IPR003691">
    <property type="entry name" value="FluC"/>
</dbReference>
<reference evidence="12" key="2">
    <citation type="journal article" date="2024" name="Nature">
        <title>Anoxygenic phototroph of the Chloroflexota uses a type I reaction centre.</title>
        <authorList>
            <person name="Tsuji J.M."/>
            <person name="Shaw N.A."/>
            <person name="Nagashima S."/>
            <person name="Venkiteswaran J.J."/>
            <person name="Schiff S.L."/>
            <person name="Watanabe T."/>
            <person name="Fukui M."/>
            <person name="Hanada S."/>
            <person name="Tank M."/>
            <person name="Neufeld J.D."/>
        </authorList>
    </citation>
    <scope>NUCLEOTIDE SEQUENCE</scope>
    <source>
        <strain evidence="12">L227-S17</strain>
    </source>
</reference>
<evidence type="ECO:0000256" key="8">
    <source>
        <dbReference type="ARBA" id="ARBA00035585"/>
    </source>
</evidence>
<feature type="transmembrane region" description="Helical" evidence="10">
    <location>
        <begin position="66"/>
        <end position="84"/>
    </location>
</feature>
<comment type="function">
    <text evidence="9 10">Fluoride-specific ion channel. Important for reducing fluoride concentration in the cell, thus reducing its toxicity.</text>
</comment>
<comment type="catalytic activity">
    <reaction evidence="8">
        <text>fluoride(in) = fluoride(out)</text>
        <dbReference type="Rhea" id="RHEA:76159"/>
        <dbReference type="ChEBI" id="CHEBI:17051"/>
    </reaction>
    <physiologicalReaction direction="left-to-right" evidence="8">
        <dbReference type="Rhea" id="RHEA:76160"/>
    </physiologicalReaction>
</comment>
<proteinExistence type="inferred from homology"/>
<dbReference type="GO" id="GO:0005886">
    <property type="term" value="C:plasma membrane"/>
    <property type="evidence" value="ECO:0007669"/>
    <property type="project" value="UniProtKB-SubCell"/>
</dbReference>
<protein>
    <recommendedName>
        <fullName evidence="10">Fluoride-specific ion channel FluC</fullName>
    </recommendedName>
</protein>
<dbReference type="PANTHER" id="PTHR28259:SF1">
    <property type="entry name" value="FLUORIDE EXPORT PROTEIN 1-RELATED"/>
    <property type="match status" value="1"/>
</dbReference>
<evidence type="ECO:0000256" key="3">
    <source>
        <dbReference type="ARBA" id="ARBA00022692"/>
    </source>
</evidence>
<feature type="binding site" evidence="10">
    <location>
        <position position="77"/>
    </location>
    <ligand>
        <name>Na(+)</name>
        <dbReference type="ChEBI" id="CHEBI:29101"/>
        <note>structural</note>
    </ligand>
</feature>
<feature type="binding site" evidence="10">
    <location>
        <position position="74"/>
    </location>
    <ligand>
        <name>Na(+)</name>
        <dbReference type="ChEBI" id="CHEBI:29101"/>
        <note>structural</note>
    </ligand>
</feature>
<keyword evidence="10" id="KW-0813">Transport</keyword>
<evidence type="ECO:0000313" key="12">
    <source>
        <dbReference type="EMBL" id="WJW65926.1"/>
    </source>
</evidence>
<keyword evidence="10" id="KW-0915">Sodium</keyword>
<evidence type="ECO:0000256" key="7">
    <source>
        <dbReference type="ARBA" id="ARBA00035120"/>
    </source>
</evidence>
<dbReference type="PANTHER" id="PTHR28259">
    <property type="entry name" value="FLUORIDE EXPORT PROTEIN 1-RELATED"/>
    <property type="match status" value="1"/>
</dbReference>
<keyword evidence="5 10" id="KW-0472">Membrane</keyword>
<keyword evidence="14" id="KW-1185">Reference proteome</keyword>
<evidence type="ECO:0000256" key="1">
    <source>
        <dbReference type="ARBA" id="ARBA00004651"/>
    </source>
</evidence>
<dbReference type="EMBL" id="CP128399">
    <property type="protein sequence ID" value="WJW65926.1"/>
    <property type="molecule type" value="Genomic_DNA"/>
</dbReference>
<evidence type="ECO:0000313" key="11">
    <source>
        <dbReference type="EMBL" id="NWJ46557.1"/>
    </source>
</evidence>
<dbReference type="HAMAP" id="MF_00454">
    <property type="entry name" value="FluC"/>
    <property type="match status" value="1"/>
</dbReference>
<name>A0A8T7LZS9_9CHLR</name>
<reference evidence="11 13" key="1">
    <citation type="submission" date="2020-06" db="EMBL/GenBank/DDBJ databases">
        <title>Anoxygenic phototrophic Chloroflexota member uses a Type I reaction center.</title>
        <authorList>
            <person name="Tsuji J.M."/>
            <person name="Shaw N.A."/>
            <person name="Nagashima S."/>
            <person name="Venkiteswaran J."/>
            <person name="Schiff S.L."/>
            <person name="Hanada S."/>
            <person name="Tank M."/>
            <person name="Neufeld J.D."/>
        </authorList>
    </citation>
    <scope>NUCLEOTIDE SEQUENCE [LARGE SCALE GENOMIC DNA]</scope>
    <source>
        <strain evidence="11">L227-S17</strain>
    </source>
</reference>
<feature type="transmembrane region" description="Helical" evidence="10">
    <location>
        <begin position="99"/>
        <end position="120"/>
    </location>
</feature>
<evidence type="ECO:0000256" key="9">
    <source>
        <dbReference type="ARBA" id="ARBA00049940"/>
    </source>
</evidence>
<gene>
    <name evidence="10 11" type="primary">crcB</name>
    <name evidence="10" type="synonym">fluC</name>
    <name evidence="11" type="ORF">HXX08_11815</name>
    <name evidence="12" type="ORF">OZ401_001706</name>
</gene>
<keyword evidence="3 10" id="KW-0812">Transmembrane</keyword>
<dbReference type="Proteomes" id="UP000521676">
    <property type="component" value="Unassembled WGS sequence"/>
</dbReference>
<comment type="similarity">
    <text evidence="7 10">Belongs to the fluoride channel Fluc/FEX (TC 1.A.43) family.</text>
</comment>
<organism evidence="11 13">
    <name type="scientific">Candidatus Chlorohelix allophototropha</name>
    <dbReference type="NCBI Taxonomy" id="3003348"/>
    <lineage>
        <taxon>Bacteria</taxon>
        <taxon>Bacillati</taxon>
        <taxon>Chloroflexota</taxon>
        <taxon>Chloroflexia</taxon>
        <taxon>Candidatus Chloroheliales</taxon>
        <taxon>Candidatus Chloroheliaceae</taxon>
        <taxon>Candidatus Chlorohelix</taxon>
    </lineage>
</organism>
<keyword evidence="10" id="KW-0479">Metal-binding</keyword>
<keyword evidence="4 10" id="KW-1133">Transmembrane helix</keyword>
<evidence type="ECO:0000256" key="10">
    <source>
        <dbReference type="HAMAP-Rule" id="MF_00454"/>
    </source>
</evidence>
<feature type="transmembrane region" description="Helical" evidence="10">
    <location>
        <begin position="32"/>
        <end position="54"/>
    </location>
</feature>
<dbReference type="AlphaFoldDB" id="A0A8T7LZS9"/>
<evidence type="ECO:0000256" key="2">
    <source>
        <dbReference type="ARBA" id="ARBA00022475"/>
    </source>
</evidence>
<evidence type="ECO:0000313" key="14">
    <source>
        <dbReference type="Proteomes" id="UP001431572"/>
    </source>
</evidence>
<comment type="activity regulation">
    <text evidence="10">Na(+) is not transported, but it plays an essential structural role and its presence is essential for fluoride channel function.</text>
</comment>
<accession>A0A8T7LZS9</accession>